<accession>A0A4S4NRM4</accession>
<evidence type="ECO:0000256" key="4">
    <source>
        <dbReference type="ARBA" id="ARBA00023136"/>
    </source>
</evidence>
<evidence type="ECO:0000256" key="7">
    <source>
        <dbReference type="SAM" id="Phobius"/>
    </source>
</evidence>
<comment type="caution">
    <text evidence="9">The sequence shown here is derived from an EMBL/GenBank/DDBJ whole genome shotgun (WGS) entry which is preliminary data.</text>
</comment>
<evidence type="ECO:0000313" key="9">
    <source>
        <dbReference type="EMBL" id="THH41865.1"/>
    </source>
</evidence>
<sequence>MRTETSAAPLVVFRFGFGLIMLLSIIRFWANGWIEKLYLSPDFFFSYRYFEWVKPLGTWTYALFAVVALAAACIMVGYRYRAAMVVFFLGFTYIELMDKTTYLNHYYFISLLAFLLIWIPIPPGLAAARGCRVNRFYIHILRLFVAVVYFYAGLAKLNSDWLLHAQPLAIWLPARYDLPFLGDLLQQRWVHFAFAWGGALYDLAIPFLLLWRRTRVAAFLLVVIFHVLTRVLFPIGMFPYIMIVSALIFFGPELHERILAVLARGRSWVAGRRSLSARVPVWRLLPITGVLLFHLLFPFRYVLQPGELFWTEAGYRFSWRVMLMEKAGLATFRVEDGASDRRAVVDNREFLTAFQEKQMATQPDFLLEFAQFIAREYQNRGFLQPQVYVDSYVALNGRRSQPYVDPELDLTTVSRNTPVQQWLLPFQDTIYGF</sequence>
<keyword evidence="4 7" id="KW-0472">Membrane</keyword>
<dbReference type="InterPro" id="IPR053934">
    <property type="entry name" value="HTTM_dom"/>
</dbReference>
<gene>
    <name evidence="9" type="ORF">E4021_04560</name>
</gene>
<protein>
    <submittedName>
        <fullName evidence="9">HTTM domain-containing protein</fullName>
    </submittedName>
</protein>
<feature type="transmembrane region" description="Helical" evidence="7">
    <location>
        <begin position="52"/>
        <end position="71"/>
    </location>
</feature>
<feature type="transmembrane region" description="Helical" evidence="7">
    <location>
        <begin position="136"/>
        <end position="154"/>
    </location>
</feature>
<dbReference type="OrthoDB" id="341137at2"/>
<keyword evidence="3 7" id="KW-1133">Transmembrane helix</keyword>
<dbReference type="EMBL" id="SRSF01000001">
    <property type="protein sequence ID" value="THH41865.1"/>
    <property type="molecule type" value="Genomic_DNA"/>
</dbReference>
<keyword evidence="10" id="KW-1185">Reference proteome</keyword>
<evidence type="ECO:0000256" key="1">
    <source>
        <dbReference type="ARBA" id="ARBA00004127"/>
    </source>
</evidence>
<dbReference type="RefSeq" id="WP_136456774.1">
    <property type="nucleotide sequence ID" value="NZ_SRSF01000001.1"/>
</dbReference>
<keyword evidence="6" id="KW-0456">Lyase</keyword>
<feature type="transmembrane region" description="Helical" evidence="7">
    <location>
        <begin position="189"/>
        <end position="209"/>
    </location>
</feature>
<comment type="subcellular location">
    <subcellularLocation>
        <location evidence="1">Endomembrane system</location>
        <topology evidence="1">Multi-pass membrane protein</topology>
    </subcellularLocation>
</comment>
<dbReference type="Pfam" id="PF22777">
    <property type="entry name" value="VKGC_lumenal_dom"/>
    <property type="match status" value="1"/>
</dbReference>
<proteinExistence type="predicted"/>
<evidence type="ECO:0000256" key="6">
    <source>
        <dbReference type="ARBA" id="ARBA00023239"/>
    </source>
</evidence>
<dbReference type="InterPro" id="IPR011020">
    <property type="entry name" value="HTTM-like"/>
</dbReference>
<evidence type="ECO:0000256" key="5">
    <source>
        <dbReference type="ARBA" id="ARBA00023157"/>
    </source>
</evidence>
<dbReference type="GO" id="GO:0012505">
    <property type="term" value="C:endomembrane system"/>
    <property type="evidence" value="ECO:0007669"/>
    <property type="project" value="UniProtKB-SubCell"/>
</dbReference>
<organism evidence="9 10">
    <name type="scientific">Neolewinella litorea</name>
    <dbReference type="NCBI Taxonomy" id="2562452"/>
    <lineage>
        <taxon>Bacteria</taxon>
        <taxon>Pseudomonadati</taxon>
        <taxon>Bacteroidota</taxon>
        <taxon>Saprospiria</taxon>
        <taxon>Saprospirales</taxon>
        <taxon>Lewinellaceae</taxon>
        <taxon>Neolewinella</taxon>
    </lineage>
</organism>
<evidence type="ECO:0000256" key="2">
    <source>
        <dbReference type="ARBA" id="ARBA00022692"/>
    </source>
</evidence>
<feature type="transmembrane region" description="Helical" evidence="7">
    <location>
        <begin position="106"/>
        <end position="124"/>
    </location>
</feature>
<dbReference type="AlphaFoldDB" id="A0A4S4NRM4"/>
<dbReference type="GO" id="GO:0019842">
    <property type="term" value="F:vitamin binding"/>
    <property type="evidence" value="ECO:0007669"/>
    <property type="project" value="TreeGrafter"/>
</dbReference>
<dbReference type="PANTHER" id="PTHR12639:SF7">
    <property type="entry name" value="HTTM DOMAIN-CONTAINING PROTEIN"/>
    <property type="match status" value="1"/>
</dbReference>
<evidence type="ECO:0000313" key="10">
    <source>
        <dbReference type="Proteomes" id="UP000308528"/>
    </source>
</evidence>
<feature type="transmembrane region" description="Helical" evidence="7">
    <location>
        <begin position="78"/>
        <end position="94"/>
    </location>
</feature>
<dbReference type="GO" id="GO:0008488">
    <property type="term" value="F:gamma-glutamyl carboxylase activity"/>
    <property type="evidence" value="ECO:0007669"/>
    <property type="project" value="InterPro"/>
</dbReference>
<dbReference type="Proteomes" id="UP000308528">
    <property type="component" value="Unassembled WGS sequence"/>
</dbReference>
<keyword evidence="2 7" id="KW-0812">Transmembrane</keyword>
<feature type="domain" description="HTTM-like" evidence="8">
    <location>
        <begin position="2"/>
        <end position="254"/>
    </location>
</feature>
<dbReference type="InterPro" id="IPR053935">
    <property type="entry name" value="VKGC_lumenal_dom"/>
</dbReference>
<dbReference type="SMART" id="SM00752">
    <property type="entry name" value="HTTM"/>
    <property type="match status" value="1"/>
</dbReference>
<dbReference type="InterPro" id="IPR007782">
    <property type="entry name" value="VKG_COase"/>
</dbReference>
<dbReference type="PANTHER" id="PTHR12639">
    <property type="entry name" value="VITAMIN K-DEPENDENT GAMMA-CARBOXYLASE"/>
    <property type="match status" value="1"/>
</dbReference>
<dbReference type="Pfam" id="PF05090">
    <property type="entry name" value="HTTM"/>
    <property type="match status" value="1"/>
</dbReference>
<evidence type="ECO:0000256" key="3">
    <source>
        <dbReference type="ARBA" id="ARBA00022989"/>
    </source>
</evidence>
<feature type="transmembrane region" description="Helical" evidence="7">
    <location>
        <begin position="216"/>
        <end position="233"/>
    </location>
</feature>
<keyword evidence="5" id="KW-1015">Disulfide bond</keyword>
<evidence type="ECO:0000259" key="8">
    <source>
        <dbReference type="SMART" id="SM00752"/>
    </source>
</evidence>
<name>A0A4S4NRM4_9BACT</name>
<feature type="transmembrane region" description="Helical" evidence="7">
    <location>
        <begin position="12"/>
        <end position="32"/>
    </location>
</feature>
<reference evidence="9 10" key="1">
    <citation type="submission" date="2019-04" db="EMBL/GenBank/DDBJ databases">
        <title>Lewinella litorea sp. nov., isolated from a marine sand.</title>
        <authorList>
            <person name="Yoon J.-H."/>
        </authorList>
    </citation>
    <scope>NUCLEOTIDE SEQUENCE [LARGE SCALE GENOMIC DNA]</scope>
    <source>
        <strain evidence="9 10">HSMS-39</strain>
    </source>
</reference>